<dbReference type="AlphaFoldDB" id="A0A0L8H3S4"/>
<sequence length="70" mass="8027">MIEGIPATQLIDDVRERAGVCGNMEDKGLEIRRIEWDREAFAQDLQLSIRRIANILEFPHASIHGILRND</sequence>
<evidence type="ECO:0000313" key="1">
    <source>
        <dbReference type="EMBL" id="KOF83425.1"/>
    </source>
</evidence>
<name>A0A0L8H3S4_OCTBM</name>
<accession>A0A0L8H3S4</accession>
<organism evidence="1">
    <name type="scientific">Octopus bimaculoides</name>
    <name type="common">California two-spotted octopus</name>
    <dbReference type="NCBI Taxonomy" id="37653"/>
    <lineage>
        <taxon>Eukaryota</taxon>
        <taxon>Metazoa</taxon>
        <taxon>Spiralia</taxon>
        <taxon>Lophotrochozoa</taxon>
        <taxon>Mollusca</taxon>
        <taxon>Cephalopoda</taxon>
        <taxon>Coleoidea</taxon>
        <taxon>Octopodiformes</taxon>
        <taxon>Octopoda</taxon>
        <taxon>Incirrata</taxon>
        <taxon>Octopodidae</taxon>
        <taxon>Octopus</taxon>
    </lineage>
</organism>
<protein>
    <submittedName>
        <fullName evidence="1">Uncharacterized protein</fullName>
    </submittedName>
</protein>
<proteinExistence type="predicted"/>
<reference evidence="1" key="1">
    <citation type="submission" date="2015-07" db="EMBL/GenBank/DDBJ databases">
        <title>MeaNS - Measles Nucleotide Surveillance Program.</title>
        <authorList>
            <person name="Tran T."/>
            <person name="Druce J."/>
        </authorList>
    </citation>
    <scope>NUCLEOTIDE SEQUENCE</scope>
    <source>
        <strain evidence="1">UCB-OBI-ISO-001</strain>
        <tissue evidence="1">Gonad</tissue>
    </source>
</reference>
<gene>
    <name evidence="1" type="ORF">OCBIM_22023887mg</name>
</gene>
<dbReference type="EMBL" id="KQ419491">
    <property type="protein sequence ID" value="KOF83425.1"/>
    <property type="molecule type" value="Genomic_DNA"/>
</dbReference>